<dbReference type="FunFam" id="1.10.10.60:FF:000141">
    <property type="entry name" value="TetR family transcriptional regulator"/>
    <property type="match status" value="1"/>
</dbReference>
<feature type="DNA-binding region" description="H-T-H motif" evidence="5">
    <location>
        <begin position="60"/>
        <end position="79"/>
    </location>
</feature>
<dbReference type="PANTHER" id="PTHR30055">
    <property type="entry name" value="HTH-TYPE TRANSCRIPTIONAL REGULATOR RUTR"/>
    <property type="match status" value="1"/>
</dbReference>
<dbReference type="GO" id="GO:0003700">
    <property type="term" value="F:DNA-binding transcription factor activity"/>
    <property type="evidence" value="ECO:0007669"/>
    <property type="project" value="TreeGrafter"/>
</dbReference>
<organism evidence="8 9">
    <name type="scientific">Paenibacillus herberti</name>
    <dbReference type="NCBI Taxonomy" id="1619309"/>
    <lineage>
        <taxon>Bacteria</taxon>
        <taxon>Bacillati</taxon>
        <taxon>Bacillota</taxon>
        <taxon>Bacilli</taxon>
        <taxon>Bacillales</taxon>
        <taxon>Paenibacillaceae</taxon>
        <taxon>Paenibacillus</taxon>
    </lineage>
</organism>
<feature type="region of interest" description="Disordered" evidence="6">
    <location>
        <begin position="1"/>
        <end position="38"/>
    </location>
</feature>
<dbReference type="Pfam" id="PF00440">
    <property type="entry name" value="TetR_N"/>
    <property type="match status" value="1"/>
</dbReference>
<dbReference type="SUPFAM" id="SSF46689">
    <property type="entry name" value="Homeodomain-like"/>
    <property type="match status" value="1"/>
</dbReference>
<evidence type="ECO:0000256" key="4">
    <source>
        <dbReference type="ARBA" id="ARBA00023163"/>
    </source>
</evidence>
<reference evidence="8 9" key="1">
    <citation type="submission" date="2017-07" db="EMBL/GenBank/DDBJ databases">
        <title>Paenibacillus herberti R33 genome sequencing and assembly.</title>
        <authorList>
            <person name="Su W."/>
        </authorList>
    </citation>
    <scope>NUCLEOTIDE SEQUENCE [LARGE SCALE GENOMIC DNA]</scope>
    <source>
        <strain evidence="8 9">R33</strain>
    </source>
</reference>
<dbReference type="Gene3D" id="1.10.10.60">
    <property type="entry name" value="Homeodomain-like"/>
    <property type="match status" value="1"/>
</dbReference>
<keyword evidence="2" id="KW-0805">Transcription regulation</keyword>
<name>A0A229NWN9_9BACL</name>
<evidence type="ECO:0000256" key="2">
    <source>
        <dbReference type="ARBA" id="ARBA00023015"/>
    </source>
</evidence>
<accession>A0A229NWN9</accession>
<comment type="caution">
    <text evidence="8">The sequence shown here is derived from an EMBL/GenBank/DDBJ whole genome shotgun (WGS) entry which is preliminary data.</text>
</comment>
<dbReference type="PANTHER" id="PTHR30055:SF175">
    <property type="entry name" value="HTH-TYPE TRANSCRIPTIONAL REPRESSOR KSTR2"/>
    <property type="match status" value="1"/>
</dbReference>
<gene>
    <name evidence="8" type="ORF">CGZ75_14900</name>
</gene>
<evidence type="ECO:0000313" key="8">
    <source>
        <dbReference type="EMBL" id="OXM14248.1"/>
    </source>
</evidence>
<dbReference type="RefSeq" id="WP_089525071.1">
    <property type="nucleotide sequence ID" value="NZ_NMUQ01000002.1"/>
</dbReference>
<dbReference type="AlphaFoldDB" id="A0A229NWN9"/>
<dbReference type="InterPro" id="IPR050109">
    <property type="entry name" value="HTH-type_TetR-like_transc_reg"/>
</dbReference>
<evidence type="ECO:0000256" key="3">
    <source>
        <dbReference type="ARBA" id="ARBA00023125"/>
    </source>
</evidence>
<keyword evidence="9" id="KW-1185">Reference proteome</keyword>
<dbReference type="Proteomes" id="UP000215145">
    <property type="component" value="Unassembled WGS sequence"/>
</dbReference>
<dbReference type="InterPro" id="IPR009057">
    <property type="entry name" value="Homeodomain-like_sf"/>
</dbReference>
<dbReference type="PROSITE" id="PS01081">
    <property type="entry name" value="HTH_TETR_1"/>
    <property type="match status" value="1"/>
</dbReference>
<sequence length="221" mass="24695">MHPSQPDSHGEAGASPKGQSPDPVKRAPGRPRAEGHLPVRDLILKTASNLFMEQGYEPVSLNQIAELCGVTKATVYYHFDSKPSLFTAAVTRMLQFARMGTERILLQEGSLRERLLQVAEKRLAMVQHIEFEALMREASHYLDSGQRTAIREAEQQLHDLLSDHFERAVADGEVKKGNPMLMAHSYTALLMIGNRQAAKHIYASTKELAQQIMDMFWSGVA</sequence>
<dbReference type="GO" id="GO:0000976">
    <property type="term" value="F:transcription cis-regulatory region binding"/>
    <property type="evidence" value="ECO:0007669"/>
    <property type="project" value="TreeGrafter"/>
</dbReference>
<evidence type="ECO:0000259" key="7">
    <source>
        <dbReference type="PROSITE" id="PS50977"/>
    </source>
</evidence>
<dbReference type="InterPro" id="IPR036271">
    <property type="entry name" value="Tet_transcr_reg_TetR-rel_C_sf"/>
</dbReference>
<dbReference type="Gene3D" id="1.10.357.10">
    <property type="entry name" value="Tetracycline Repressor, domain 2"/>
    <property type="match status" value="1"/>
</dbReference>
<dbReference type="EMBL" id="NMUQ01000002">
    <property type="protein sequence ID" value="OXM14248.1"/>
    <property type="molecule type" value="Genomic_DNA"/>
</dbReference>
<keyword evidence="1" id="KW-0678">Repressor</keyword>
<dbReference type="OrthoDB" id="2732116at2"/>
<feature type="domain" description="HTH tetR-type" evidence="7">
    <location>
        <begin position="37"/>
        <end position="97"/>
    </location>
</feature>
<protein>
    <submittedName>
        <fullName evidence="8">TetR family transcriptional regulator</fullName>
    </submittedName>
</protein>
<dbReference type="InterPro" id="IPR001647">
    <property type="entry name" value="HTH_TetR"/>
</dbReference>
<dbReference type="PROSITE" id="PS50977">
    <property type="entry name" value="HTH_TETR_2"/>
    <property type="match status" value="1"/>
</dbReference>
<evidence type="ECO:0000313" key="9">
    <source>
        <dbReference type="Proteomes" id="UP000215145"/>
    </source>
</evidence>
<evidence type="ECO:0000256" key="6">
    <source>
        <dbReference type="SAM" id="MobiDB-lite"/>
    </source>
</evidence>
<dbReference type="SUPFAM" id="SSF48498">
    <property type="entry name" value="Tetracyclin repressor-like, C-terminal domain"/>
    <property type="match status" value="1"/>
</dbReference>
<dbReference type="GO" id="GO:0045892">
    <property type="term" value="P:negative regulation of DNA-templated transcription"/>
    <property type="evidence" value="ECO:0007669"/>
    <property type="project" value="UniProtKB-ARBA"/>
</dbReference>
<proteinExistence type="predicted"/>
<dbReference type="InterPro" id="IPR023772">
    <property type="entry name" value="DNA-bd_HTH_TetR-type_CS"/>
</dbReference>
<keyword evidence="4" id="KW-0804">Transcription</keyword>
<evidence type="ECO:0000256" key="1">
    <source>
        <dbReference type="ARBA" id="ARBA00022491"/>
    </source>
</evidence>
<dbReference type="PRINTS" id="PR00455">
    <property type="entry name" value="HTHTETR"/>
</dbReference>
<evidence type="ECO:0000256" key="5">
    <source>
        <dbReference type="PROSITE-ProRule" id="PRU00335"/>
    </source>
</evidence>
<keyword evidence="3 5" id="KW-0238">DNA-binding</keyword>